<dbReference type="Proteomes" id="UP000251960">
    <property type="component" value="Chromosome 9"/>
</dbReference>
<dbReference type="SUPFAM" id="SSF52540">
    <property type="entry name" value="P-loop containing nucleoside triphosphate hydrolases"/>
    <property type="match status" value="1"/>
</dbReference>
<dbReference type="AlphaFoldDB" id="A0A3L6DAP5"/>
<dbReference type="InterPro" id="IPR027417">
    <property type="entry name" value="P-loop_NTPase"/>
</dbReference>
<feature type="domain" description="AAA+ ATPase" evidence="1">
    <location>
        <begin position="102"/>
        <end position="210"/>
    </location>
</feature>
<evidence type="ECO:0000259" key="1">
    <source>
        <dbReference type="SMART" id="SM00382"/>
    </source>
</evidence>
<dbReference type="Pfam" id="PF00004">
    <property type="entry name" value="AAA"/>
    <property type="match status" value="1"/>
</dbReference>
<dbReference type="SMART" id="SM00382">
    <property type="entry name" value="AAA"/>
    <property type="match status" value="1"/>
</dbReference>
<evidence type="ECO:0000313" key="2">
    <source>
        <dbReference type="EMBL" id="PWZ05666.1"/>
    </source>
</evidence>
<dbReference type="PANTHER" id="PTHR23077">
    <property type="entry name" value="AAA-FAMILY ATPASE"/>
    <property type="match status" value="1"/>
</dbReference>
<dbReference type="GO" id="GO:0051301">
    <property type="term" value="P:cell division"/>
    <property type="evidence" value="ECO:0007669"/>
    <property type="project" value="UniProtKB-KW"/>
</dbReference>
<dbReference type="InterPro" id="IPR050168">
    <property type="entry name" value="AAA_ATPase_domain"/>
</dbReference>
<dbReference type="GO" id="GO:0005524">
    <property type="term" value="F:ATP binding"/>
    <property type="evidence" value="ECO:0007669"/>
    <property type="project" value="InterPro"/>
</dbReference>
<dbReference type="GO" id="GO:0016887">
    <property type="term" value="F:ATP hydrolysis activity"/>
    <property type="evidence" value="ECO:0007669"/>
    <property type="project" value="InterPro"/>
</dbReference>
<keyword evidence="2" id="KW-0131">Cell cycle</keyword>
<dbReference type="Gene3D" id="3.40.50.300">
    <property type="entry name" value="P-loop containing nucleotide triphosphate hydrolases"/>
    <property type="match status" value="1"/>
</dbReference>
<accession>A0A3L6DAP5</accession>
<dbReference type="InterPro" id="IPR003959">
    <property type="entry name" value="ATPase_AAA_core"/>
</dbReference>
<dbReference type="PANTHER" id="PTHR23077:SF200">
    <property type="entry name" value="CELL DIVISION CONTROL PROTEIN 48 HOMOLOG E"/>
    <property type="match status" value="1"/>
</dbReference>
<sequence>MVLWNHLAYLINYYYNREWEPKAITRTPRPRTSLLAKSVIDGEWRFTTQRPAGSWSIMHGLGASTQLYPKGVEEERRYAGGDKTVQYPVEHPEKLEKFGMSPSKGVLLYGPHGCGKTLLAKAIANECEANFISVKGPELLIMWFGESEANVREIFDKARQSAPCVLFFDELDSIASQGLILDFQLNASLPVVILKLLLLEEHHQHIPDGPLCFMLQALGCSP</sequence>
<keyword evidence="2" id="KW-0132">Cell division</keyword>
<evidence type="ECO:0000313" key="3">
    <source>
        <dbReference type="Proteomes" id="UP000251960"/>
    </source>
</evidence>
<proteinExistence type="predicted"/>
<dbReference type="EMBL" id="NCVQ01000010">
    <property type="protein sequence ID" value="PWZ05666.1"/>
    <property type="molecule type" value="Genomic_DNA"/>
</dbReference>
<reference evidence="2 3" key="1">
    <citation type="journal article" date="2018" name="Nat. Genet.">
        <title>Extensive intraspecific gene order and gene structural variations between Mo17 and other maize genomes.</title>
        <authorList>
            <person name="Sun S."/>
            <person name="Zhou Y."/>
            <person name="Chen J."/>
            <person name="Shi J."/>
            <person name="Zhao H."/>
            <person name="Zhao H."/>
            <person name="Song W."/>
            <person name="Zhang M."/>
            <person name="Cui Y."/>
            <person name="Dong X."/>
            <person name="Liu H."/>
            <person name="Ma X."/>
            <person name="Jiao Y."/>
            <person name="Wang B."/>
            <person name="Wei X."/>
            <person name="Stein J.C."/>
            <person name="Glaubitz J.C."/>
            <person name="Lu F."/>
            <person name="Yu G."/>
            <person name="Liang C."/>
            <person name="Fengler K."/>
            <person name="Li B."/>
            <person name="Rafalski A."/>
            <person name="Schnable P.S."/>
            <person name="Ware D.H."/>
            <person name="Buckler E.S."/>
            <person name="Lai J."/>
        </authorList>
    </citation>
    <scope>NUCLEOTIDE SEQUENCE [LARGE SCALE GENOMIC DNA]</scope>
    <source>
        <strain evidence="3">cv. Missouri 17</strain>
        <tissue evidence="2">Seedling</tissue>
    </source>
</reference>
<protein>
    <submittedName>
        <fullName evidence="2">Cell division control protein 48 E</fullName>
    </submittedName>
</protein>
<gene>
    <name evidence="2" type="primary">CDC48E_0</name>
    <name evidence="2" type="ORF">Zm00014a_015241</name>
</gene>
<dbReference type="ExpressionAtlas" id="A0A3L6DAP5">
    <property type="expression patterns" value="baseline and differential"/>
</dbReference>
<name>A0A3L6DAP5_MAIZE</name>
<dbReference type="InterPro" id="IPR003593">
    <property type="entry name" value="AAA+_ATPase"/>
</dbReference>
<organism evidence="2 3">
    <name type="scientific">Zea mays</name>
    <name type="common">Maize</name>
    <dbReference type="NCBI Taxonomy" id="4577"/>
    <lineage>
        <taxon>Eukaryota</taxon>
        <taxon>Viridiplantae</taxon>
        <taxon>Streptophyta</taxon>
        <taxon>Embryophyta</taxon>
        <taxon>Tracheophyta</taxon>
        <taxon>Spermatophyta</taxon>
        <taxon>Magnoliopsida</taxon>
        <taxon>Liliopsida</taxon>
        <taxon>Poales</taxon>
        <taxon>Poaceae</taxon>
        <taxon>PACMAD clade</taxon>
        <taxon>Panicoideae</taxon>
        <taxon>Andropogonodae</taxon>
        <taxon>Andropogoneae</taxon>
        <taxon>Tripsacinae</taxon>
        <taxon>Zea</taxon>
    </lineage>
</organism>
<comment type="caution">
    <text evidence="2">The sequence shown here is derived from an EMBL/GenBank/DDBJ whole genome shotgun (WGS) entry which is preliminary data.</text>
</comment>